<protein>
    <submittedName>
        <fullName evidence="3">Uncharacterized protein</fullName>
    </submittedName>
</protein>
<evidence type="ECO:0000313" key="3">
    <source>
        <dbReference type="EMBL" id="CAH3192631.1"/>
    </source>
</evidence>
<keyword evidence="2" id="KW-0732">Signal</keyword>
<dbReference type="SMART" id="SM00209">
    <property type="entry name" value="TSP1"/>
    <property type="match status" value="2"/>
</dbReference>
<reference evidence="3 4" key="1">
    <citation type="submission" date="2022-05" db="EMBL/GenBank/DDBJ databases">
        <authorList>
            <consortium name="Genoscope - CEA"/>
            <person name="William W."/>
        </authorList>
    </citation>
    <scope>NUCLEOTIDE SEQUENCE [LARGE SCALE GENOMIC DNA]</scope>
</reference>
<keyword evidence="1" id="KW-0812">Transmembrane</keyword>
<accession>A0ABN8SNK7</accession>
<dbReference type="Proteomes" id="UP001159427">
    <property type="component" value="Unassembled WGS sequence"/>
</dbReference>
<gene>
    <name evidence="3" type="ORF">PEVE_00024245</name>
</gene>
<proteinExistence type="predicted"/>
<keyword evidence="4" id="KW-1185">Reference proteome</keyword>
<organism evidence="3 4">
    <name type="scientific">Porites evermanni</name>
    <dbReference type="NCBI Taxonomy" id="104178"/>
    <lineage>
        <taxon>Eukaryota</taxon>
        <taxon>Metazoa</taxon>
        <taxon>Cnidaria</taxon>
        <taxon>Anthozoa</taxon>
        <taxon>Hexacorallia</taxon>
        <taxon>Scleractinia</taxon>
        <taxon>Fungiina</taxon>
        <taxon>Poritidae</taxon>
        <taxon>Porites</taxon>
    </lineage>
</organism>
<keyword evidence="1" id="KW-1133">Transmembrane helix</keyword>
<dbReference type="SUPFAM" id="SSF82895">
    <property type="entry name" value="TSP-1 type 1 repeat"/>
    <property type="match status" value="2"/>
</dbReference>
<dbReference type="InterPro" id="IPR036383">
    <property type="entry name" value="TSP1_rpt_sf"/>
</dbReference>
<dbReference type="PROSITE" id="PS50092">
    <property type="entry name" value="TSP1"/>
    <property type="match status" value="2"/>
</dbReference>
<feature type="signal peptide" evidence="2">
    <location>
        <begin position="1"/>
        <end position="17"/>
    </location>
</feature>
<feature type="chain" id="PRO_5045823355" evidence="2">
    <location>
        <begin position="18"/>
        <end position="288"/>
    </location>
</feature>
<sequence>MIICVLLLMMEANSFWGRRRRRRRAAPPPCSAVDCLVSSWTSWSSCSHQCGTSGTQTRTRRQTRAASCGGRCPYSLRQTRACNRDTCQIGGTPHRSGCSCRPGYGGKCCGQGECMSLPQVFLCISPPFLLRDGRASETRARVKITPREKRRHRVSSFSRGVIFTRARVSLALLSLRKNGGLLVVYRWVRFEEKRMTMWKIMFTIFSLVVFLCAQNVDSWRRRRRRRAPPPCSARDCTVSSWSTWSSCSHQCGTSGSQRRTRAQTSPASCGGSCPYTFDQTRACNRDKC</sequence>
<dbReference type="InterPro" id="IPR039942">
    <property type="entry name" value="SBSPO"/>
</dbReference>
<evidence type="ECO:0000256" key="2">
    <source>
        <dbReference type="SAM" id="SignalP"/>
    </source>
</evidence>
<name>A0ABN8SNK7_9CNID</name>
<dbReference type="EMBL" id="CALNXI010003239">
    <property type="protein sequence ID" value="CAH3192631.1"/>
    <property type="molecule type" value="Genomic_DNA"/>
</dbReference>
<dbReference type="InterPro" id="IPR000884">
    <property type="entry name" value="TSP1_rpt"/>
</dbReference>
<dbReference type="Gene3D" id="2.20.100.10">
    <property type="entry name" value="Thrombospondin type-1 (TSP1) repeat"/>
    <property type="match status" value="2"/>
</dbReference>
<evidence type="ECO:0000256" key="1">
    <source>
        <dbReference type="SAM" id="Phobius"/>
    </source>
</evidence>
<keyword evidence="1" id="KW-0472">Membrane</keyword>
<dbReference type="PANTHER" id="PTHR20920">
    <property type="entry name" value="RPE-SPONDIN"/>
    <property type="match status" value="1"/>
</dbReference>
<dbReference type="PANTHER" id="PTHR20920:SF5">
    <property type="entry name" value="SMB DOMAIN-CONTAINING PROTEIN"/>
    <property type="match status" value="1"/>
</dbReference>
<evidence type="ECO:0000313" key="4">
    <source>
        <dbReference type="Proteomes" id="UP001159427"/>
    </source>
</evidence>
<dbReference type="Pfam" id="PF00090">
    <property type="entry name" value="TSP_1"/>
    <property type="match status" value="2"/>
</dbReference>
<comment type="caution">
    <text evidence="3">The sequence shown here is derived from an EMBL/GenBank/DDBJ whole genome shotgun (WGS) entry which is preliminary data.</text>
</comment>
<feature type="transmembrane region" description="Helical" evidence="1">
    <location>
        <begin position="195"/>
        <end position="216"/>
    </location>
</feature>